<feature type="domain" description="CENP-V/GFA" evidence="5">
    <location>
        <begin position="3"/>
        <end position="132"/>
    </location>
</feature>
<evidence type="ECO:0000313" key="6">
    <source>
        <dbReference type="EMBL" id="THW76532.1"/>
    </source>
</evidence>
<proteinExistence type="inferred from homology"/>
<comment type="similarity">
    <text evidence="1">Belongs to the Gfa family.</text>
</comment>
<dbReference type="SUPFAM" id="SSF51316">
    <property type="entry name" value="Mss4-like"/>
    <property type="match status" value="1"/>
</dbReference>
<dbReference type="Pfam" id="PF04828">
    <property type="entry name" value="GFA"/>
    <property type="match status" value="2"/>
</dbReference>
<dbReference type="AlphaFoldDB" id="A0A4S9AB45"/>
<evidence type="ECO:0000256" key="3">
    <source>
        <dbReference type="ARBA" id="ARBA00022833"/>
    </source>
</evidence>
<evidence type="ECO:0000256" key="1">
    <source>
        <dbReference type="ARBA" id="ARBA00005495"/>
    </source>
</evidence>
<evidence type="ECO:0000259" key="5">
    <source>
        <dbReference type="PROSITE" id="PS51891"/>
    </source>
</evidence>
<dbReference type="Gene3D" id="3.90.1590.10">
    <property type="entry name" value="glutathione-dependent formaldehyde- activating enzyme (gfa)"/>
    <property type="match status" value="1"/>
</dbReference>
<reference evidence="6 7" key="1">
    <citation type="submission" date="2018-10" db="EMBL/GenBank/DDBJ databases">
        <title>Fifty Aureobasidium pullulans genomes reveal a recombining polyextremotolerant generalist.</title>
        <authorList>
            <person name="Gostincar C."/>
            <person name="Turk M."/>
            <person name="Zajc J."/>
            <person name="Gunde-Cimerman N."/>
        </authorList>
    </citation>
    <scope>NUCLEOTIDE SEQUENCE [LARGE SCALE GENOMIC DNA]</scope>
    <source>
        <strain evidence="6 7">EXF-10659</strain>
    </source>
</reference>
<accession>A0A4S9AB45</accession>
<name>A0A4S9AB45_AURPU</name>
<dbReference type="InterPro" id="IPR011057">
    <property type="entry name" value="Mss4-like_sf"/>
</dbReference>
<protein>
    <recommendedName>
        <fullName evidence="5">CENP-V/GFA domain-containing protein</fullName>
    </recommendedName>
</protein>
<sequence>MIYNGSCHCGTVKIQLEAESVTKAICHCLDCQKVCRPLFAFVIIHRQLSFNVNQRTASAFSINGIAPREHFRVTQGKTKTWSYTSDSGKDYIVNFCGDCGSTLFGEPTRLPDVVSIKAGCLDNSGTNLGSMDAEVFVERRVDYLKPFNGVNQIVGMI</sequence>
<dbReference type="PANTHER" id="PTHR33337:SF40">
    <property type="entry name" value="CENP-V_GFA DOMAIN-CONTAINING PROTEIN-RELATED"/>
    <property type="match status" value="1"/>
</dbReference>
<gene>
    <name evidence="6" type="ORF">D6D19_03040</name>
</gene>
<dbReference type="Proteomes" id="UP000308802">
    <property type="component" value="Unassembled WGS sequence"/>
</dbReference>
<dbReference type="GO" id="GO:0046872">
    <property type="term" value="F:metal ion binding"/>
    <property type="evidence" value="ECO:0007669"/>
    <property type="project" value="UniProtKB-KW"/>
</dbReference>
<dbReference type="EMBL" id="QZAO01000062">
    <property type="protein sequence ID" value="THW76532.1"/>
    <property type="molecule type" value="Genomic_DNA"/>
</dbReference>
<evidence type="ECO:0000256" key="2">
    <source>
        <dbReference type="ARBA" id="ARBA00022723"/>
    </source>
</evidence>
<keyword evidence="3" id="KW-0862">Zinc</keyword>
<dbReference type="InterPro" id="IPR006913">
    <property type="entry name" value="CENP-V/GFA"/>
</dbReference>
<keyword evidence="2" id="KW-0479">Metal-binding</keyword>
<dbReference type="PANTHER" id="PTHR33337">
    <property type="entry name" value="GFA DOMAIN-CONTAINING PROTEIN"/>
    <property type="match status" value="1"/>
</dbReference>
<organism evidence="6 7">
    <name type="scientific">Aureobasidium pullulans</name>
    <name type="common">Black yeast</name>
    <name type="synonym">Pullularia pullulans</name>
    <dbReference type="NCBI Taxonomy" id="5580"/>
    <lineage>
        <taxon>Eukaryota</taxon>
        <taxon>Fungi</taxon>
        <taxon>Dikarya</taxon>
        <taxon>Ascomycota</taxon>
        <taxon>Pezizomycotina</taxon>
        <taxon>Dothideomycetes</taxon>
        <taxon>Dothideomycetidae</taxon>
        <taxon>Dothideales</taxon>
        <taxon>Saccotheciaceae</taxon>
        <taxon>Aureobasidium</taxon>
    </lineage>
</organism>
<dbReference type="GO" id="GO:0016846">
    <property type="term" value="F:carbon-sulfur lyase activity"/>
    <property type="evidence" value="ECO:0007669"/>
    <property type="project" value="InterPro"/>
</dbReference>
<comment type="caution">
    <text evidence="6">The sequence shown here is derived from an EMBL/GenBank/DDBJ whole genome shotgun (WGS) entry which is preliminary data.</text>
</comment>
<evidence type="ECO:0000256" key="4">
    <source>
        <dbReference type="ARBA" id="ARBA00023239"/>
    </source>
</evidence>
<dbReference type="PROSITE" id="PS51891">
    <property type="entry name" value="CENP_V_GFA"/>
    <property type="match status" value="1"/>
</dbReference>
<evidence type="ECO:0000313" key="7">
    <source>
        <dbReference type="Proteomes" id="UP000308802"/>
    </source>
</evidence>
<keyword evidence="4" id="KW-0456">Lyase</keyword>